<evidence type="ECO:0000259" key="1">
    <source>
        <dbReference type="Pfam" id="PF01636"/>
    </source>
</evidence>
<dbReference type="InterPro" id="IPR053931">
    <property type="entry name" value="RapZ_C"/>
</dbReference>
<sequence length="481" mass="53894">MKKELETLFMNYTGKIPDKIETLSSSGSNRTYFRLTAGACSCVGVEGTVAEENRTFCALASHFASKGINVPEVYAVSPDGMCYLQEDLGRESLFDRISAGRLGGNYSAEEVSLLKKTISKLPDIQIKGAEGWDFSRCFHSTSFNRRSIMFDLNYFKYCFLKTSGLEFNEERLEDDFSALAGILLESGGDSFMYRDFQSRNVMIKDGEPYFIDFQGGRKGPVYYDVASFVWQARSAFPAGLKEELVSEYLSALGKYRAIDAGDFRERLRIFVFFRTLQVLGAYGFRGYFEKKRHFLESIPYAVANLAESAGAMERYCPYLAGLSLRLASLPRFSGGVQDTGGSGQSRLKVRIFSFSYRKGIPEDVSGNGGGYVFDCRALHNPGKYEEFKDMTGMDKEVKDFLESRGEVAPFLGNVYALADAHVEKYLRRGFTDLMFSFGCTGGQHRSVYCAEALASHLSSRYGIEIALVHREQGCKKDIHAR</sequence>
<dbReference type="Proteomes" id="UP000810252">
    <property type="component" value="Unassembled WGS sequence"/>
</dbReference>
<dbReference type="PANTHER" id="PTHR30448:SF0">
    <property type="entry name" value="RNASE ADAPTER PROTEIN RAPZ"/>
    <property type="match status" value="1"/>
</dbReference>
<evidence type="ECO:0000259" key="2">
    <source>
        <dbReference type="Pfam" id="PF22740"/>
    </source>
</evidence>
<comment type="caution">
    <text evidence="3">The sequence shown here is derived from an EMBL/GenBank/DDBJ whole genome shotgun (WGS) entry which is preliminary data.</text>
</comment>
<name>A0A9D9EJ62_9BACT</name>
<protein>
    <submittedName>
        <fullName evidence="3">Phosphotransferase</fullName>
    </submittedName>
</protein>
<gene>
    <name evidence="3" type="ORF">IAC29_06185</name>
</gene>
<dbReference type="AlphaFoldDB" id="A0A9D9EJ62"/>
<dbReference type="Gene3D" id="3.90.1200.10">
    <property type="match status" value="1"/>
</dbReference>
<dbReference type="SUPFAM" id="SSF56112">
    <property type="entry name" value="Protein kinase-like (PK-like)"/>
    <property type="match status" value="1"/>
</dbReference>
<dbReference type="InterPro" id="IPR005337">
    <property type="entry name" value="RapZ-like"/>
</dbReference>
<evidence type="ECO:0000313" key="4">
    <source>
        <dbReference type="Proteomes" id="UP000810252"/>
    </source>
</evidence>
<feature type="domain" description="Aminoglycoside phosphotransferase" evidence="1">
    <location>
        <begin position="20"/>
        <end position="257"/>
    </location>
</feature>
<dbReference type="Gene3D" id="3.30.200.20">
    <property type="entry name" value="Phosphorylase Kinase, domain 1"/>
    <property type="match status" value="1"/>
</dbReference>
<dbReference type="Pfam" id="PF22740">
    <property type="entry name" value="PapZ_C"/>
    <property type="match status" value="1"/>
</dbReference>
<evidence type="ECO:0000313" key="3">
    <source>
        <dbReference type="EMBL" id="MBO8448842.1"/>
    </source>
</evidence>
<dbReference type="InterPro" id="IPR002575">
    <property type="entry name" value="Aminoglycoside_PTrfase"/>
</dbReference>
<dbReference type="GO" id="GO:0005524">
    <property type="term" value="F:ATP binding"/>
    <property type="evidence" value="ECO:0007669"/>
    <property type="project" value="InterPro"/>
</dbReference>
<dbReference type="PANTHER" id="PTHR30448">
    <property type="entry name" value="RNASE ADAPTER PROTEIN RAPZ"/>
    <property type="match status" value="1"/>
</dbReference>
<dbReference type="EMBL" id="JADIMQ010000088">
    <property type="protein sequence ID" value="MBO8448842.1"/>
    <property type="molecule type" value="Genomic_DNA"/>
</dbReference>
<reference evidence="3" key="2">
    <citation type="journal article" date="2021" name="PeerJ">
        <title>Extensive microbial diversity within the chicken gut microbiome revealed by metagenomics and culture.</title>
        <authorList>
            <person name="Gilroy R."/>
            <person name="Ravi A."/>
            <person name="Getino M."/>
            <person name="Pursley I."/>
            <person name="Horton D.L."/>
            <person name="Alikhan N.F."/>
            <person name="Baker D."/>
            <person name="Gharbi K."/>
            <person name="Hall N."/>
            <person name="Watson M."/>
            <person name="Adriaenssens E.M."/>
            <person name="Foster-Nyarko E."/>
            <person name="Jarju S."/>
            <person name="Secka A."/>
            <person name="Antonio M."/>
            <person name="Oren A."/>
            <person name="Chaudhuri R.R."/>
            <person name="La Ragione R."/>
            <person name="Hildebrand F."/>
            <person name="Pallen M.J."/>
        </authorList>
    </citation>
    <scope>NUCLEOTIDE SEQUENCE</scope>
    <source>
        <strain evidence="3">20514</strain>
    </source>
</reference>
<proteinExistence type="predicted"/>
<dbReference type="Pfam" id="PF01636">
    <property type="entry name" value="APH"/>
    <property type="match status" value="1"/>
</dbReference>
<organism evidence="3 4">
    <name type="scientific">Candidatus Cryptobacteroides merdigallinarum</name>
    <dbReference type="NCBI Taxonomy" id="2840770"/>
    <lineage>
        <taxon>Bacteria</taxon>
        <taxon>Pseudomonadati</taxon>
        <taxon>Bacteroidota</taxon>
        <taxon>Bacteroidia</taxon>
        <taxon>Bacteroidales</taxon>
        <taxon>Candidatus Cryptobacteroides</taxon>
    </lineage>
</organism>
<dbReference type="InterPro" id="IPR011009">
    <property type="entry name" value="Kinase-like_dom_sf"/>
</dbReference>
<feature type="domain" description="RapZ C-terminal" evidence="2">
    <location>
        <begin position="348"/>
        <end position="471"/>
    </location>
</feature>
<accession>A0A9D9EJ62</accession>
<reference evidence="3" key="1">
    <citation type="submission" date="2020-10" db="EMBL/GenBank/DDBJ databases">
        <authorList>
            <person name="Gilroy R."/>
        </authorList>
    </citation>
    <scope>NUCLEOTIDE SEQUENCE</scope>
    <source>
        <strain evidence="3">20514</strain>
    </source>
</reference>